<sequence length="147" mass="17238">MIITEEPCLHLVWIHNRIFIKPLLRYLLSHEFWELYLSEDSNRLGDCRTIHHVNVSQSKQYLQSFNKISVDILTPRLTLASFGLFTLVLGQIKDLDVLGGYGFGELRLTQLNFHAPLFLCKFHFEQVYGQYGVSCGRLYRLYSFYSL</sequence>
<protein>
    <submittedName>
        <fullName evidence="1">Uncharacterized protein</fullName>
    </submittedName>
</protein>
<organism evidence="1 2">
    <name type="scientific">Lindgomyces ingoldianus</name>
    <dbReference type="NCBI Taxonomy" id="673940"/>
    <lineage>
        <taxon>Eukaryota</taxon>
        <taxon>Fungi</taxon>
        <taxon>Dikarya</taxon>
        <taxon>Ascomycota</taxon>
        <taxon>Pezizomycotina</taxon>
        <taxon>Dothideomycetes</taxon>
        <taxon>Pleosporomycetidae</taxon>
        <taxon>Pleosporales</taxon>
        <taxon>Lindgomycetaceae</taxon>
        <taxon>Lindgomyces</taxon>
    </lineage>
</organism>
<keyword evidence="2" id="KW-1185">Reference proteome</keyword>
<name>A0ACB6R7X4_9PLEO</name>
<comment type="caution">
    <text evidence="1">The sequence shown here is derived from an EMBL/GenBank/DDBJ whole genome shotgun (WGS) entry which is preliminary data.</text>
</comment>
<dbReference type="Proteomes" id="UP000799755">
    <property type="component" value="Unassembled WGS sequence"/>
</dbReference>
<proteinExistence type="predicted"/>
<dbReference type="EMBL" id="MU003496">
    <property type="protein sequence ID" value="KAF2475187.1"/>
    <property type="molecule type" value="Genomic_DNA"/>
</dbReference>
<accession>A0ACB6R7X4</accession>
<reference evidence="1" key="1">
    <citation type="journal article" date="2020" name="Stud. Mycol.">
        <title>101 Dothideomycetes genomes: a test case for predicting lifestyles and emergence of pathogens.</title>
        <authorList>
            <person name="Haridas S."/>
            <person name="Albert R."/>
            <person name="Binder M."/>
            <person name="Bloem J."/>
            <person name="Labutti K."/>
            <person name="Salamov A."/>
            <person name="Andreopoulos B."/>
            <person name="Baker S."/>
            <person name="Barry K."/>
            <person name="Bills G."/>
            <person name="Bluhm B."/>
            <person name="Cannon C."/>
            <person name="Castanera R."/>
            <person name="Culley D."/>
            <person name="Daum C."/>
            <person name="Ezra D."/>
            <person name="Gonzalez J."/>
            <person name="Henrissat B."/>
            <person name="Kuo A."/>
            <person name="Liang C."/>
            <person name="Lipzen A."/>
            <person name="Lutzoni F."/>
            <person name="Magnuson J."/>
            <person name="Mondo S."/>
            <person name="Nolan M."/>
            <person name="Ohm R."/>
            <person name="Pangilinan J."/>
            <person name="Park H.-J."/>
            <person name="Ramirez L."/>
            <person name="Alfaro M."/>
            <person name="Sun H."/>
            <person name="Tritt A."/>
            <person name="Yoshinaga Y."/>
            <person name="Zwiers L.-H."/>
            <person name="Turgeon B."/>
            <person name="Goodwin S."/>
            <person name="Spatafora J."/>
            <person name="Crous P."/>
            <person name="Grigoriev I."/>
        </authorList>
    </citation>
    <scope>NUCLEOTIDE SEQUENCE</scope>
    <source>
        <strain evidence="1">ATCC 200398</strain>
    </source>
</reference>
<evidence type="ECO:0000313" key="2">
    <source>
        <dbReference type="Proteomes" id="UP000799755"/>
    </source>
</evidence>
<evidence type="ECO:0000313" key="1">
    <source>
        <dbReference type="EMBL" id="KAF2475187.1"/>
    </source>
</evidence>
<gene>
    <name evidence="1" type="ORF">BDR25DRAFT_382021</name>
</gene>